<evidence type="ECO:0000313" key="3">
    <source>
        <dbReference type="Proteomes" id="UP001596270"/>
    </source>
</evidence>
<reference evidence="3" key="1">
    <citation type="journal article" date="2019" name="Int. J. Syst. Evol. Microbiol.">
        <title>The Global Catalogue of Microorganisms (GCM) 10K type strain sequencing project: providing services to taxonomists for standard genome sequencing and annotation.</title>
        <authorList>
            <consortium name="The Broad Institute Genomics Platform"/>
            <consortium name="The Broad Institute Genome Sequencing Center for Infectious Disease"/>
            <person name="Wu L."/>
            <person name="Ma J."/>
        </authorList>
    </citation>
    <scope>NUCLEOTIDE SEQUENCE [LARGE SCALE GENOMIC DNA]</scope>
    <source>
        <strain evidence="3">CCUG 39402</strain>
    </source>
</reference>
<dbReference type="InterPro" id="IPR011990">
    <property type="entry name" value="TPR-like_helical_dom_sf"/>
</dbReference>
<dbReference type="Pfam" id="PF06041">
    <property type="entry name" value="DUF924"/>
    <property type="match status" value="1"/>
</dbReference>
<dbReference type="RefSeq" id="WP_371439903.1">
    <property type="nucleotide sequence ID" value="NZ_JBHSRS010000084.1"/>
</dbReference>
<dbReference type="InterPro" id="IPR010323">
    <property type="entry name" value="DUF924"/>
</dbReference>
<evidence type="ECO:0000256" key="1">
    <source>
        <dbReference type="SAM" id="MobiDB-lite"/>
    </source>
</evidence>
<organism evidence="2 3">
    <name type="scientific">Polaromonas aquatica</name>
    <dbReference type="NCBI Taxonomy" id="332657"/>
    <lineage>
        <taxon>Bacteria</taxon>
        <taxon>Pseudomonadati</taxon>
        <taxon>Pseudomonadota</taxon>
        <taxon>Betaproteobacteria</taxon>
        <taxon>Burkholderiales</taxon>
        <taxon>Comamonadaceae</taxon>
        <taxon>Polaromonas</taxon>
    </lineage>
</organism>
<dbReference type="SUPFAM" id="SSF48452">
    <property type="entry name" value="TPR-like"/>
    <property type="match status" value="1"/>
</dbReference>
<dbReference type="Gene3D" id="1.25.40.10">
    <property type="entry name" value="Tetratricopeptide repeat domain"/>
    <property type="match status" value="1"/>
</dbReference>
<protein>
    <submittedName>
        <fullName evidence="2">DUF924 family protein</fullName>
    </submittedName>
</protein>
<gene>
    <name evidence="2" type="ORF">ACFQND_23205</name>
</gene>
<accession>A0ABW1U3N4</accession>
<sequence length="222" mass="24645">MSFTNTGTITSMTPTDNNTSPVPSTPQAILEFWFADGLQAGWPTREMKAVWFGADPALDAQIKAQFGGQVLQAVQGGLPDWEAQPLTRLALVLLLDQFTRNVYRGTGQAFAGDARAQQLVMDSLARGWDQQLPWVGRVFLYMPLMHAENLALQNECVSRFTQLAASAPEELRTRLQGNLDFAVQHRDIIARFGRFPYRNAALGRSNTADEQAFLQNGPRFGQ</sequence>
<dbReference type="Proteomes" id="UP001596270">
    <property type="component" value="Unassembled WGS sequence"/>
</dbReference>
<feature type="region of interest" description="Disordered" evidence="1">
    <location>
        <begin position="1"/>
        <end position="23"/>
    </location>
</feature>
<dbReference type="EMBL" id="JBHSRS010000084">
    <property type="protein sequence ID" value="MFC6284145.1"/>
    <property type="molecule type" value="Genomic_DNA"/>
</dbReference>
<comment type="caution">
    <text evidence="2">The sequence shown here is derived from an EMBL/GenBank/DDBJ whole genome shotgun (WGS) entry which is preliminary data.</text>
</comment>
<name>A0ABW1U3N4_9BURK</name>
<keyword evidence="3" id="KW-1185">Reference proteome</keyword>
<evidence type="ECO:0000313" key="2">
    <source>
        <dbReference type="EMBL" id="MFC6284145.1"/>
    </source>
</evidence>
<dbReference type="Gene3D" id="1.20.58.320">
    <property type="entry name" value="TPR-like"/>
    <property type="match status" value="1"/>
</dbReference>
<proteinExistence type="predicted"/>